<feature type="transmembrane region" description="Helical" evidence="6">
    <location>
        <begin position="121"/>
        <end position="141"/>
    </location>
</feature>
<reference evidence="8 9" key="1">
    <citation type="submission" date="2016-11" db="EMBL/GenBank/DDBJ databases">
        <authorList>
            <person name="Jaros S."/>
            <person name="Januszkiewicz K."/>
            <person name="Wedrychowicz H."/>
        </authorList>
    </citation>
    <scope>NUCLEOTIDE SEQUENCE [LARGE SCALE GENOMIC DNA]</scope>
    <source>
        <strain evidence="8 9">CGMCC 1.10190</strain>
    </source>
</reference>
<evidence type="ECO:0000256" key="5">
    <source>
        <dbReference type="ARBA" id="ARBA00023136"/>
    </source>
</evidence>
<name>A0A1M5MBU9_9BURK</name>
<evidence type="ECO:0000259" key="7">
    <source>
        <dbReference type="Pfam" id="PF00892"/>
    </source>
</evidence>
<keyword evidence="4 6" id="KW-1133">Transmembrane helix</keyword>
<dbReference type="InterPro" id="IPR037185">
    <property type="entry name" value="EmrE-like"/>
</dbReference>
<dbReference type="RefSeq" id="WP_073101087.1">
    <property type="nucleotide sequence ID" value="NZ_FQXE01000001.1"/>
</dbReference>
<dbReference type="SUPFAM" id="SSF103481">
    <property type="entry name" value="Multidrug resistance efflux transporter EmrE"/>
    <property type="match status" value="2"/>
</dbReference>
<evidence type="ECO:0000256" key="2">
    <source>
        <dbReference type="ARBA" id="ARBA00007362"/>
    </source>
</evidence>
<keyword evidence="5 6" id="KW-0472">Membrane</keyword>
<evidence type="ECO:0000256" key="6">
    <source>
        <dbReference type="SAM" id="Phobius"/>
    </source>
</evidence>
<dbReference type="AlphaFoldDB" id="A0A1M5MBU9"/>
<dbReference type="PANTHER" id="PTHR32322">
    <property type="entry name" value="INNER MEMBRANE TRANSPORTER"/>
    <property type="match status" value="1"/>
</dbReference>
<feature type="transmembrane region" description="Helical" evidence="6">
    <location>
        <begin position="72"/>
        <end position="90"/>
    </location>
</feature>
<keyword evidence="9" id="KW-1185">Reference proteome</keyword>
<feature type="domain" description="EamA" evidence="7">
    <location>
        <begin position="14"/>
        <end position="138"/>
    </location>
</feature>
<evidence type="ECO:0000256" key="4">
    <source>
        <dbReference type="ARBA" id="ARBA00022989"/>
    </source>
</evidence>
<dbReference type="OrthoDB" id="9809509at2"/>
<keyword evidence="3 6" id="KW-0812">Transmembrane</keyword>
<feature type="transmembrane region" description="Helical" evidence="6">
    <location>
        <begin position="147"/>
        <end position="168"/>
    </location>
</feature>
<feature type="transmembrane region" description="Helical" evidence="6">
    <location>
        <begin position="262"/>
        <end position="281"/>
    </location>
</feature>
<dbReference type="Proteomes" id="UP000184226">
    <property type="component" value="Unassembled WGS sequence"/>
</dbReference>
<dbReference type="PANTHER" id="PTHR32322:SF2">
    <property type="entry name" value="EAMA DOMAIN-CONTAINING PROTEIN"/>
    <property type="match status" value="1"/>
</dbReference>
<organism evidence="8 9">
    <name type="scientific">Pollutimonas bauzanensis</name>
    <dbReference type="NCBI Taxonomy" id="658167"/>
    <lineage>
        <taxon>Bacteria</taxon>
        <taxon>Pseudomonadati</taxon>
        <taxon>Pseudomonadota</taxon>
        <taxon>Betaproteobacteria</taxon>
        <taxon>Burkholderiales</taxon>
        <taxon>Alcaligenaceae</taxon>
        <taxon>Pollutimonas</taxon>
    </lineage>
</organism>
<dbReference type="EMBL" id="FQXE01000001">
    <property type="protein sequence ID" value="SHG74691.1"/>
    <property type="molecule type" value="Genomic_DNA"/>
</dbReference>
<dbReference type="GO" id="GO:0016020">
    <property type="term" value="C:membrane"/>
    <property type="evidence" value="ECO:0007669"/>
    <property type="project" value="UniProtKB-SubCell"/>
</dbReference>
<dbReference type="InterPro" id="IPR050638">
    <property type="entry name" value="AA-Vitamin_Transporters"/>
</dbReference>
<feature type="transmembrane region" description="Helical" evidence="6">
    <location>
        <begin position="96"/>
        <end position="114"/>
    </location>
</feature>
<evidence type="ECO:0000313" key="9">
    <source>
        <dbReference type="Proteomes" id="UP000184226"/>
    </source>
</evidence>
<sequence length="301" mass="32196">MIPKTSAWAAYGAMSIFVLLWGSAAVFTRWGLDHGSVFALLILRFALALCALSLIGLRNGNWLPAPGTRRHVAGTGLLLIGGYSVCYFQAMAHGITPGLLATLLGVQPILTLLLTERRYSAWRLAGLLLALAGLALVVYQSLALAKFSGLGMAFALGALSCMTMGAMLQKRIRQAPSAALPLQYAVTLLLCLCFAPFQPFHFEFNWGFLIPLLWLGLVISVGAQLLLYRMIRSGNLVNVTSLFYLVPVVTAILDYLVLGNAMSAPAIMGMAAILAGLALAFRQPAADGNGTAVLRRGRQSR</sequence>
<dbReference type="InterPro" id="IPR000620">
    <property type="entry name" value="EamA_dom"/>
</dbReference>
<feature type="transmembrane region" description="Helical" evidence="6">
    <location>
        <begin position="206"/>
        <end position="228"/>
    </location>
</feature>
<proteinExistence type="inferred from homology"/>
<comment type="subcellular location">
    <subcellularLocation>
        <location evidence="1">Membrane</location>
        <topology evidence="1">Multi-pass membrane protein</topology>
    </subcellularLocation>
</comment>
<comment type="similarity">
    <text evidence="2">Belongs to the EamA transporter family.</text>
</comment>
<accession>A0A1M5MBU9</accession>
<evidence type="ECO:0000313" key="8">
    <source>
        <dbReference type="EMBL" id="SHG74691.1"/>
    </source>
</evidence>
<feature type="transmembrane region" description="Helical" evidence="6">
    <location>
        <begin position="38"/>
        <end position="60"/>
    </location>
</feature>
<feature type="transmembrane region" description="Helical" evidence="6">
    <location>
        <begin position="235"/>
        <end position="256"/>
    </location>
</feature>
<feature type="transmembrane region" description="Helical" evidence="6">
    <location>
        <begin position="7"/>
        <end position="32"/>
    </location>
</feature>
<feature type="domain" description="EamA" evidence="7">
    <location>
        <begin position="150"/>
        <end position="281"/>
    </location>
</feature>
<dbReference type="Pfam" id="PF00892">
    <property type="entry name" value="EamA"/>
    <property type="match status" value="2"/>
</dbReference>
<dbReference type="STRING" id="658167.SAMN04488135_101182"/>
<protein>
    <submittedName>
        <fullName evidence="8">Permease of the drug/metabolite transporter (DMT) superfamily</fullName>
    </submittedName>
</protein>
<gene>
    <name evidence="8" type="ORF">SAMN04488135_101182</name>
</gene>
<evidence type="ECO:0000256" key="3">
    <source>
        <dbReference type="ARBA" id="ARBA00022692"/>
    </source>
</evidence>
<evidence type="ECO:0000256" key="1">
    <source>
        <dbReference type="ARBA" id="ARBA00004141"/>
    </source>
</evidence>
<feature type="transmembrane region" description="Helical" evidence="6">
    <location>
        <begin position="180"/>
        <end position="200"/>
    </location>
</feature>